<dbReference type="GO" id="GO:0005737">
    <property type="term" value="C:cytoplasm"/>
    <property type="evidence" value="ECO:0000318"/>
    <property type="project" value="GO_Central"/>
</dbReference>
<feature type="compositionally biased region" description="Low complexity" evidence="6">
    <location>
        <begin position="46"/>
        <end position="57"/>
    </location>
</feature>
<organism evidence="8 9">
    <name type="scientific">Sorghum bicolor</name>
    <name type="common">Sorghum</name>
    <name type="synonym">Sorghum vulgare</name>
    <dbReference type="NCBI Taxonomy" id="4558"/>
    <lineage>
        <taxon>Eukaryota</taxon>
        <taxon>Viridiplantae</taxon>
        <taxon>Streptophyta</taxon>
        <taxon>Embryophyta</taxon>
        <taxon>Tracheophyta</taxon>
        <taxon>Spermatophyta</taxon>
        <taxon>Magnoliopsida</taxon>
        <taxon>Liliopsida</taxon>
        <taxon>Poales</taxon>
        <taxon>Poaceae</taxon>
        <taxon>PACMAD clade</taxon>
        <taxon>Panicoideae</taxon>
        <taxon>Andropogonodae</taxon>
        <taxon>Andropogoneae</taxon>
        <taxon>Sorghinae</taxon>
        <taxon>Sorghum</taxon>
    </lineage>
</organism>
<dbReference type="Gene3D" id="1.25.10.10">
    <property type="entry name" value="Leucine-rich Repeat Variant"/>
    <property type="match status" value="1"/>
</dbReference>
<dbReference type="Proteomes" id="UP000000768">
    <property type="component" value="Chromosome 4"/>
</dbReference>
<feature type="compositionally biased region" description="Polar residues" evidence="6">
    <location>
        <begin position="32"/>
        <end position="44"/>
    </location>
</feature>
<dbReference type="eggNOG" id="KOG0167">
    <property type="taxonomic scope" value="Eukaryota"/>
</dbReference>
<dbReference type="Gene3D" id="3.30.40.10">
    <property type="entry name" value="Zinc/RING finger domain, C3HC4 (zinc finger)"/>
    <property type="match status" value="1"/>
</dbReference>
<dbReference type="InterPro" id="IPR011989">
    <property type="entry name" value="ARM-like"/>
</dbReference>
<dbReference type="InterPro" id="IPR013083">
    <property type="entry name" value="Znf_RING/FYVE/PHD"/>
</dbReference>
<dbReference type="OMA" id="WSHEDAD"/>
<evidence type="ECO:0000256" key="5">
    <source>
        <dbReference type="ARBA" id="ARBA00022786"/>
    </source>
</evidence>
<keyword evidence="9" id="KW-1185">Reference proteome</keyword>
<dbReference type="Pfam" id="PF04564">
    <property type="entry name" value="U-box"/>
    <property type="match status" value="1"/>
</dbReference>
<dbReference type="UniPathway" id="UPA00143"/>
<comment type="catalytic activity">
    <reaction evidence="1">
        <text>S-ubiquitinyl-[E2 ubiquitin-conjugating enzyme]-L-cysteine + [acceptor protein]-L-lysine = [E2 ubiquitin-conjugating enzyme]-L-cysteine + N(6)-ubiquitinyl-[acceptor protein]-L-lysine.</text>
        <dbReference type="EC" id="2.3.2.27"/>
    </reaction>
</comment>
<evidence type="ECO:0000256" key="2">
    <source>
        <dbReference type="ARBA" id="ARBA00004906"/>
    </source>
</evidence>
<dbReference type="SUPFAM" id="SSF48371">
    <property type="entry name" value="ARM repeat"/>
    <property type="match status" value="1"/>
</dbReference>
<gene>
    <name evidence="8" type="ORF">SORBI_3004G149466</name>
</gene>
<feature type="compositionally biased region" description="Basic and acidic residues" evidence="6">
    <location>
        <begin position="19"/>
        <end position="30"/>
    </location>
</feature>
<accession>A0A1Z5RMZ7</accession>
<keyword evidence="5" id="KW-0833">Ubl conjugation pathway</keyword>
<feature type="compositionally biased region" description="Polar residues" evidence="6">
    <location>
        <begin position="73"/>
        <end position="86"/>
    </location>
</feature>
<dbReference type="EC" id="2.3.2.27" evidence="3"/>
<proteinExistence type="predicted"/>
<dbReference type="GO" id="GO:0005634">
    <property type="term" value="C:nucleus"/>
    <property type="evidence" value="ECO:0000318"/>
    <property type="project" value="GO_Central"/>
</dbReference>
<evidence type="ECO:0000313" key="9">
    <source>
        <dbReference type="Proteomes" id="UP000000768"/>
    </source>
</evidence>
<dbReference type="InterPro" id="IPR003613">
    <property type="entry name" value="Ubox_domain"/>
</dbReference>
<dbReference type="GO" id="GO:0016567">
    <property type="term" value="P:protein ubiquitination"/>
    <property type="evidence" value="ECO:0007669"/>
    <property type="project" value="UniProtKB-UniPathway"/>
</dbReference>
<evidence type="ECO:0000313" key="8">
    <source>
        <dbReference type="EMBL" id="OQU84961.1"/>
    </source>
</evidence>
<name>A0A1Z5RMZ7_SORBI</name>
<evidence type="ECO:0000256" key="3">
    <source>
        <dbReference type="ARBA" id="ARBA00012483"/>
    </source>
</evidence>
<comment type="pathway">
    <text evidence="2">Protein modification; protein ubiquitination.</text>
</comment>
<reference evidence="8 9" key="1">
    <citation type="journal article" date="2009" name="Nature">
        <title>The Sorghum bicolor genome and the diversification of grasses.</title>
        <authorList>
            <person name="Paterson A.H."/>
            <person name="Bowers J.E."/>
            <person name="Bruggmann R."/>
            <person name="Dubchak I."/>
            <person name="Grimwood J."/>
            <person name="Gundlach H."/>
            <person name="Haberer G."/>
            <person name="Hellsten U."/>
            <person name="Mitros T."/>
            <person name="Poliakov A."/>
            <person name="Schmutz J."/>
            <person name="Spannagl M."/>
            <person name="Tang H."/>
            <person name="Wang X."/>
            <person name="Wicker T."/>
            <person name="Bharti A.K."/>
            <person name="Chapman J."/>
            <person name="Feltus F.A."/>
            <person name="Gowik U."/>
            <person name="Grigoriev I.V."/>
            <person name="Lyons E."/>
            <person name="Maher C.A."/>
            <person name="Martis M."/>
            <person name="Narechania A."/>
            <person name="Otillar R.P."/>
            <person name="Penning B.W."/>
            <person name="Salamov A.A."/>
            <person name="Wang Y."/>
            <person name="Zhang L."/>
            <person name="Carpita N.C."/>
            <person name="Freeling M."/>
            <person name="Gingle A.R."/>
            <person name="Hash C.T."/>
            <person name="Keller B."/>
            <person name="Klein P."/>
            <person name="Kresovich S."/>
            <person name="McCann M.C."/>
            <person name="Ming R."/>
            <person name="Peterson D.G."/>
            <person name="Mehboob-ur-Rahman"/>
            <person name="Ware D."/>
            <person name="Westhoff P."/>
            <person name="Mayer K.F."/>
            <person name="Messing J."/>
            <person name="Rokhsar D.S."/>
        </authorList>
    </citation>
    <scope>NUCLEOTIDE SEQUENCE [LARGE SCALE GENOMIC DNA]</scope>
    <source>
        <strain evidence="9">cv. BTx623</strain>
    </source>
</reference>
<dbReference type="GO" id="GO:0061630">
    <property type="term" value="F:ubiquitin protein ligase activity"/>
    <property type="evidence" value="ECO:0007669"/>
    <property type="project" value="UniProtKB-EC"/>
</dbReference>
<evidence type="ECO:0000259" key="7">
    <source>
        <dbReference type="Pfam" id="PF04564"/>
    </source>
</evidence>
<dbReference type="Gramene" id="OQU84961">
    <property type="protein sequence ID" value="OQU84961"/>
    <property type="gene ID" value="SORBI_3004G149466"/>
</dbReference>
<dbReference type="FunCoup" id="A0A1Z5RMZ7">
    <property type="interactions" value="820"/>
</dbReference>
<keyword evidence="4" id="KW-0808">Transferase</keyword>
<feature type="region of interest" description="Disordered" evidence="6">
    <location>
        <begin position="1"/>
        <end position="133"/>
    </location>
</feature>
<feature type="domain" description="U-box" evidence="7">
    <location>
        <begin position="178"/>
        <end position="235"/>
    </location>
</feature>
<dbReference type="SUPFAM" id="SSF57850">
    <property type="entry name" value="RING/U-box"/>
    <property type="match status" value="1"/>
</dbReference>
<dbReference type="PANTHER" id="PTHR23315">
    <property type="entry name" value="U BOX DOMAIN-CONTAINING"/>
    <property type="match status" value="1"/>
</dbReference>
<sequence>MSLRRSSHTSSADETLEDELLRAIERDIQENARATSSAQQSPSSLVRGAARRAPGVATNPSDHFLPTRRNPHRGQTSSRVPGTSGSAPRVTARTSSEEEARLQQDQAVHTRSGYAARKGSALAVGSDDQEQPPFAKMEGPMTGLMELTNGIQGLPNPAELPREPSTRWSHEDADFSSSKVMDDPVILASGYSIDRSHHLWFLTQKNACQIPKKTLSQSSTAPNHLLHDMIAAWRLDQMAHSSPSTADTLSIPMAPSEEQIQDILQKLSGHSGEQPCLHKWEVLLPELIDLQKNWKSTWTQELEEQRLRVIQNLSVHRPNREILAGANQLPTALKKIVNKLHKHGSSASSFAKVASIVAILSEFDMFKKGILDIGGLKMLRDLLKMNDAAVRKEAAPAVLAIFPFDKGDPLIECSMVKDEIMILLDNLPKGPHVLSVIRDHEVELVNIIMNGQNLGLLSCEGFCSAISLIKSIAQWNVGITNKVKNLEDFKKLLQILSDKRKPFLSKFHTQQIISILSERLSKKPNEHILKWKENDTEMDFPLYAEVTFGRLICTSKLRRRWNDVRLIRKLRLLKVHEQEMTAMEFRDRYETCRKGKGIPNPPYKVIRVLFSSKKFYKTGTVAFSFVFDKHCPIMH</sequence>
<evidence type="ECO:0000256" key="4">
    <source>
        <dbReference type="ARBA" id="ARBA00022679"/>
    </source>
</evidence>
<dbReference type="InterPro" id="IPR016024">
    <property type="entry name" value="ARM-type_fold"/>
</dbReference>
<dbReference type="PANTHER" id="PTHR23315:SF260">
    <property type="entry name" value="U-BOX DOMAIN-CONTAINING PROTEIN 73"/>
    <property type="match status" value="1"/>
</dbReference>
<reference evidence="9" key="2">
    <citation type="journal article" date="2018" name="Plant J.">
        <title>The Sorghum bicolor reference genome: improved assembly, gene annotations, a transcriptome atlas, and signatures of genome organization.</title>
        <authorList>
            <person name="McCormick R.F."/>
            <person name="Truong S.K."/>
            <person name="Sreedasyam A."/>
            <person name="Jenkins J."/>
            <person name="Shu S."/>
            <person name="Sims D."/>
            <person name="Kennedy M."/>
            <person name="Amirebrahimi M."/>
            <person name="Weers B.D."/>
            <person name="McKinley B."/>
            <person name="Mattison A."/>
            <person name="Morishige D.T."/>
            <person name="Grimwood J."/>
            <person name="Schmutz J."/>
            <person name="Mullet J.E."/>
        </authorList>
    </citation>
    <scope>NUCLEOTIDE SEQUENCE [LARGE SCALE GENOMIC DNA]</scope>
    <source>
        <strain evidence="9">cv. BTx623</strain>
    </source>
</reference>
<evidence type="ECO:0000256" key="6">
    <source>
        <dbReference type="SAM" id="MobiDB-lite"/>
    </source>
</evidence>
<evidence type="ECO:0000256" key="1">
    <source>
        <dbReference type="ARBA" id="ARBA00000900"/>
    </source>
</evidence>
<dbReference type="InParanoid" id="A0A1Z5RMZ7"/>
<protein>
    <recommendedName>
        <fullName evidence="3">RING-type E3 ubiquitin transferase</fullName>
        <ecNumber evidence="3">2.3.2.27</ecNumber>
    </recommendedName>
</protein>
<dbReference type="EMBL" id="CM000763">
    <property type="protein sequence ID" value="OQU84961.1"/>
    <property type="molecule type" value="Genomic_DNA"/>
</dbReference>
<dbReference type="AlphaFoldDB" id="A0A1Z5RMZ7"/>